<feature type="domain" description="HTH LytTR-type" evidence="2">
    <location>
        <begin position="200"/>
        <end position="261"/>
    </location>
</feature>
<protein>
    <recommendedName>
        <fullName evidence="2">HTH LytTR-type domain-containing protein</fullName>
    </recommendedName>
</protein>
<dbReference type="Proteomes" id="UP000284120">
    <property type="component" value="Unassembled WGS sequence"/>
</dbReference>
<evidence type="ECO:0000313" key="4">
    <source>
        <dbReference type="Proteomes" id="UP000284120"/>
    </source>
</evidence>
<reference evidence="3 4" key="1">
    <citation type="submission" date="2018-06" db="EMBL/GenBank/DDBJ databases">
        <title>Pedobacter endophyticus sp. nov., an endophytic bacterium isolated from a leaf of Triticum aestivum.</title>
        <authorList>
            <person name="Zhang L."/>
        </authorList>
    </citation>
    <scope>NUCLEOTIDE SEQUENCE [LARGE SCALE GENOMIC DNA]</scope>
    <source>
        <strain evidence="3 4">CM134L-2</strain>
    </source>
</reference>
<dbReference type="Pfam" id="PF04397">
    <property type="entry name" value="LytTR"/>
    <property type="match status" value="1"/>
</dbReference>
<evidence type="ECO:0000259" key="2">
    <source>
        <dbReference type="Pfam" id="PF04397"/>
    </source>
</evidence>
<dbReference type="EMBL" id="SAYW01000001">
    <property type="protein sequence ID" value="RWU10613.1"/>
    <property type="molecule type" value="Genomic_DNA"/>
</dbReference>
<gene>
    <name evidence="3" type="ORF">DPV69_04545</name>
</gene>
<organism evidence="3 4">
    <name type="scientific">Pedobacter chitinilyticus</name>
    <dbReference type="NCBI Taxonomy" id="2233776"/>
    <lineage>
        <taxon>Bacteria</taxon>
        <taxon>Pseudomonadati</taxon>
        <taxon>Bacteroidota</taxon>
        <taxon>Sphingobacteriia</taxon>
        <taxon>Sphingobacteriales</taxon>
        <taxon>Sphingobacteriaceae</taxon>
        <taxon>Pedobacter</taxon>
    </lineage>
</organism>
<dbReference type="InterPro" id="IPR007492">
    <property type="entry name" value="LytTR_DNA-bd_dom"/>
</dbReference>
<dbReference type="AlphaFoldDB" id="A0A3S3SX48"/>
<comment type="caution">
    <text evidence="3">The sequence shown here is derived from an EMBL/GenBank/DDBJ whole genome shotgun (WGS) entry which is preliminary data.</text>
</comment>
<name>A0A3S3SX48_9SPHI</name>
<keyword evidence="4" id="KW-1185">Reference proteome</keyword>
<evidence type="ECO:0000256" key="1">
    <source>
        <dbReference type="SAM" id="Phobius"/>
    </source>
</evidence>
<feature type="transmembrane region" description="Helical" evidence="1">
    <location>
        <begin position="95"/>
        <end position="114"/>
    </location>
</feature>
<proteinExistence type="predicted"/>
<feature type="transmembrane region" description="Helical" evidence="1">
    <location>
        <begin position="55"/>
        <end position="83"/>
    </location>
</feature>
<sequence>MKIKPKLIVQAFSAITLKDLLWLVLFSLFAGHYLVSNREAEYFWELWMMKSYYPALLGSFLIAFLVCLVVFYIDCCLNLVWSWLQDFYKRLLKQLQFGVVLPLCLLLLLVWAYFGIRGETFDFGEYMRIDFGVSAILIVMLNIFYLCRYLFERLKIYYQPIEEPFFEVEEAQVTAKREPAIDLSVLSKMVYFYHGNRVNWAINEAGEMIDTGLLMDELEALLPKGDFFRVQKGFIVHRESIKQPMRASSHRLLLYLNTPCHKALPFTEVEGHKRNYVVVSQRKVAAYREWYRHK</sequence>
<dbReference type="RefSeq" id="WP_113646100.1">
    <property type="nucleotide sequence ID" value="NZ_QMHN01000001.1"/>
</dbReference>
<keyword evidence="1" id="KW-0472">Membrane</keyword>
<feature type="transmembrane region" description="Helical" evidence="1">
    <location>
        <begin position="126"/>
        <end position="147"/>
    </location>
</feature>
<evidence type="ECO:0000313" key="3">
    <source>
        <dbReference type="EMBL" id="RWU10613.1"/>
    </source>
</evidence>
<dbReference type="GO" id="GO:0003677">
    <property type="term" value="F:DNA binding"/>
    <property type="evidence" value="ECO:0007669"/>
    <property type="project" value="InterPro"/>
</dbReference>
<keyword evidence="1" id="KW-0812">Transmembrane</keyword>
<keyword evidence="1" id="KW-1133">Transmembrane helix</keyword>
<accession>A0A3S3SX48</accession>
<feature type="transmembrane region" description="Helical" evidence="1">
    <location>
        <begin position="12"/>
        <end position="35"/>
    </location>
</feature>